<proteinExistence type="predicted"/>
<feature type="compositionally biased region" description="Polar residues" evidence="1">
    <location>
        <begin position="178"/>
        <end position="187"/>
    </location>
</feature>
<sequence length="194" mass="20916">MSRWNGKIGRTTSLSGARARDRRAPTLGRHCHLNGVSTGRLGSASLIRGLHPPSAWSGDHHHQTKGADGVPHKAAKLKAQLLLNLPRHHCAGLARENTGLAKPPRGLPPAEHSAVVIPHSTQLLPRQHHERRGIGFSAHTTGTLETPKRHSCFHLPTTPTASTVYRLGGCPLDLNGRSADSNSSHPTFTEPHTR</sequence>
<evidence type="ECO:0000256" key="1">
    <source>
        <dbReference type="SAM" id="MobiDB-lite"/>
    </source>
</evidence>
<dbReference type="KEGG" id="pno:SNOG_11623"/>
<evidence type="ECO:0000313" key="2">
    <source>
        <dbReference type="EMBL" id="EAT81331.1"/>
    </source>
</evidence>
<feature type="region of interest" description="Disordered" evidence="1">
    <location>
        <begin position="52"/>
        <end position="71"/>
    </location>
</feature>
<gene>
    <name evidence="2" type="ORF">SNOG_11623</name>
</gene>
<protein>
    <submittedName>
        <fullName evidence="2">Uncharacterized protein</fullName>
    </submittedName>
</protein>
<feature type="region of interest" description="Disordered" evidence="1">
    <location>
        <begin position="175"/>
        <end position="194"/>
    </location>
</feature>
<dbReference type="InParanoid" id="Q0U9E1"/>
<dbReference type="HOGENOM" id="CLU_1402902_0_0_1"/>
<dbReference type="GeneID" id="5978770"/>
<dbReference type="RefSeq" id="XP_001801862.1">
    <property type="nucleotide sequence ID" value="XM_001801810.1"/>
</dbReference>
<dbReference type="EMBL" id="CH445343">
    <property type="protein sequence ID" value="EAT81331.1"/>
    <property type="molecule type" value="Genomic_DNA"/>
</dbReference>
<feature type="region of interest" description="Disordered" evidence="1">
    <location>
        <begin position="1"/>
        <end position="32"/>
    </location>
</feature>
<accession>Q0U9E1</accession>
<organism evidence="2 3">
    <name type="scientific">Phaeosphaeria nodorum (strain SN15 / ATCC MYA-4574 / FGSC 10173)</name>
    <name type="common">Glume blotch fungus</name>
    <name type="synonym">Parastagonospora nodorum</name>
    <dbReference type="NCBI Taxonomy" id="321614"/>
    <lineage>
        <taxon>Eukaryota</taxon>
        <taxon>Fungi</taxon>
        <taxon>Dikarya</taxon>
        <taxon>Ascomycota</taxon>
        <taxon>Pezizomycotina</taxon>
        <taxon>Dothideomycetes</taxon>
        <taxon>Pleosporomycetidae</taxon>
        <taxon>Pleosporales</taxon>
        <taxon>Pleosporineae</taxon>
        <taxon>Phaeosphaeriaceae</taxon>
        <taxon>Parastagonospora</taxon>
    </lineage>
</organism>
<name>Q0U9E1_PHANO</name>
<dbReference type="Proteomes" id="UP000001055">
    <property type="component" value="Unassembled WGS sequence"/>
</dbReference>
<dbReference type="AlphaFoldDB" id="Q0U9E1"/>
<evidence type="ECO:0000313" key="3">
    <source>
        <dbReference type="Proteomes" id="UP000001055"/>
    </source>
</evidence>
<reference evidence="3" key="1">
    <citation type="journal article" date="2007" name="Plant Cell">
        <title>Dothideomycete-plant interactions illuminated by genome sequencing and EST analysis of the wheat pathogen Stagonospora nodorum.</title>
        <authorList>
            <person name="Hane J.K."/>
            <person name="Lowe R.G."/>
            <person name="Solomon P.S."/>
            <person name="Tan K.C."/>
            <person name="Schoch C.L."/>
            <person name="Spatafora J.W."/>
            <person name="Crous P.W."/>
            <person name="Kodira C."/>
            <person name="Birren B.W."/>
            <person name="Galagan J.E."/>
            <person name="Torriani S.F."/>
            <person name="McDonald B.A."/>
            <person name="Oliver R.P."/>
        </authorList>
    </citation>
    <scope>NUCLEOTIDE SEQUENCE [LARGE SCALE GENOMIC DNA]</scope>
    <source>
        <strain evidence="3">SN15 / ATCC MYA-4574 / FGSC 10173</strain>
    </source>
</reference>